<keyword evidence="3" id="KW-0443">Lipid metabolism</keyword>
<dbReference type="GO" id="GO:0047499">
    <property type="term" value="F:calcium-independent phospholipase A2 activity"/>
    <property type="evidence" value="ECO:0007669"/>
    <property type="project" value="TreeGrafter"/>
</dbReference>
<proteinExistence type="predicted"/>
<evidence type="ECO:0000256" key="3">
    <source>
        <dbReference type="ARBA" id="ARBA00023098"/>
    </source>
</evidence>
<dbReference type="Gene3D" id="3.40.1090.10">
    <property type="entry name" value="Cytosolic phospholipase A2 catalytic domain"/>
    <property type="match status" value="1"/>
</dbReference>
<dbReference type="GO" id="GO:0019369">
    <property type="term" value="P:arachidonate metabolic process"/>
    <property type="evidence" value="ECO:0007669"/>
    <property type="project" value="TreeGrafter"/>
</dbReference>
<dbReference type="AlphaFoldDB" id="A0A420MT29"/>
<dbReference type="PANTHER" id="PTHR24185">
    <property type="entry name" value="CALCIUM-INDEPENDENT PHOSPHOLIPASE A2-GAMMA"/>
    <property type="match status" value="1"/>
</dbReference>
<dbReference type="GO" id="GO:0016042">
    <property type="term" value="P:lipid catabolic process"/>
    <property type="evidence" value="ECO:0007669"/>
    <property type="project" value="UniProtKB-KW"/>
</dbReference>
<dbReference type="InterPro" id="IPR016035">
    <property type="entry name" value="Acyl_Trfase/lysoPLipase"/>
</dbReference>
<dbReference type="VEuPathDB" id="FungiDB:FOIG_15235"/>
<gene>
    <name evidence="6" type="ORF">BFJ68_g18355</name>
</gene>
<comment type="caution">
    <text evidence="6">The sequence shown here is derived from an EMBL/GenBank/DDBJ whole genome shotgun (WGS) entry which is preliminary data.</text>
</comment>
<keyword evidence="1" id="KW-0378">Hydrolase</keyword>
<protein>
    <recommendedName>
        <fullName evidence="5">PNPLA domain-containing protein</fullName>
    </recommendedName>
</protein>
<dbReference type="InterPro" id="IPR002641">
    <property type="entry name" value="PNPLA_dom"/>
</dbReference>
<dbReference type="Proteomes" id="UP000285860">
    <property type="component" value="Unassembled WGS sequence"/>
</dbReference>
<dbReference type="EMBL" id="MRCY01001422">
    <property type="protein sequence ID" value="RKK71143.1"/>
    <property type="molecule type" value="Genomic_DNA"/>
</dbReference>
<evidence type="ECO:0000259" key="5">
    <source>
        <dbReference type="PROSITE" id="PS51635"/>
    </source>
</evidence>
<sequence length="149" mass="16215">MPSHDIRLLALDGGGVRGLSSLMILQNLMSTIDPDSPPKPCDYFDMISGTSTGGLIAIMLGRLRMTVDECIVAYTSLSNMVFEKKRHRSKINGQLQGRFDATALEQSVKKILVENGHDEEALLKDSSDGACKVHGVPDKLSPPRTYSPV</sequence>
<evidence type="ECO:0000256" key="1">
    <source>
        <dbReference type="ARBA" id="ARBA00022801"/>
    </source>
</evidence>
<dbReference type="VEuPathDB" id="FungiDB:FOC4_g10000407"/>
<evidence type="ECO:0000256" key="2">
    <source>
        <dbReference type="ARBA" id="ARBA00022963"/>
    </source>
</evidence>
<feature type="domain" description="PNPLA" evidence="5">
    <location>
        <begin position="9"/>
        <end position="149"/>
    </location>
</feature>
<dbReference type="Pfam" id="PF01734">
    <property type="entry name" value="Patatin"/>
    <property type="match status" value="1"/>
</dbReference>
<comment type="caution">
    <text evidence="4">Lacks conserved residue(s) required for the propagation of feature annotation.</text>
</comment>
<accession>A0A420MT29</accession>
<evidence type="ECO:0000313" key="7">
    <source>
        <dbReference type="Proteomes" id="UP000285860"/>
    </source>
</evidence>
<dbReference type="VEuPathDB" id="FungiDB:FOZG_18073"/>
<organism evidence="6 7">
    <name type="scientific">Fusarium oxysporum</name>
    <name type="common">Fusarium vascular wilt</name>
    <dbReference type="NCBI Taxonomy" id="5507"/>
    <lineage>
        <taxon>Eukaryota</taxon>
        <taxon>Fungi</taxon>
        <taxon>Dikarya</taxon>
        <taxon>Ascomycota</taxon>
        <taxon>Pezizomycotina</taxon>
        <taxon>Sordariomycetes</taxon>
        <taxon>Hypocreomycetidae</taxon>
        <taxon>Hypocreales</taxon>
        <taxon>Nectriaceae</taxon>
        <taxon>Fusarium</taxon>
        <taxon>Fusarium oxysporum species complex</taxon>
    </lineage>
</organism>
<keyword evidence="2" id="KW-0442">Lipid degradation</keyword>
<evidence type="ECO:0000256" key="4">
    <source>
        <dbReference type="PROSITE-ProRule" id="PRU01161"/>
    </source>
</evidence>
<feature type="short sequence motif" description="GXSXG" evidence="4">
    <location>
        <begin position="49"/>
        <end position="53"/>
    </location>
</feature>
<dbReference type="GO" id="GO:0046486">
    <property type="term" value="P:glycerolipid metabolic process"/>
    <property type="evidence" value="ECO:0007669"/>
    <property type="project" value="UniProtKB-ARBA"/>
</dbReference>
<evidence type="ECO:0000313" key="6">
    <source>
        <dbReference type="EMBL" id="RKK71143.1"/>
    </source>
</evidence>
<dbReference type="PROSITE" id="PS51635">
    <property type="entry name" value="PNPLA"/>
    <property type="match status" value="1"/>
</dbReference>
<dbReference type="GO" id="GO:0016020">
    <property type="term" value="C:membrane"/>
    <property type="evidence" value="ECO:0007669"/>
    <property type="project" value="TreeGrafter"/>
</dbReference>
<dbReference type="SUPFAM" id="SSF52151">
    <property type="entry name" value="FabD/lysophospholipase-like"/>
    <property type="match status" value="1"/>
</dbReference>
<feature type="short sequence motif" description="GXGXXG" evidence="4">
    <location>
        <begin position="13"/>
        <end position="18"/>
    </location>
</feature>
<name>A0A420MT29_FUSOX</name>
<reference evidence="6 7" key="1">
    <citation type="journal article" date="2018" name="Sci. Rep.">
        <title>Characterisation of pathogen-specific regions and novel effector candidates in Fusarium oxysporum f. sp. cepae.</title>
        <authorList>
            <person name="Armitage A.D."/>
            <person name="Taylor A."/>
            <person name="Sobczyk M.K."/>
            <person name="Baxter L."/>
            <person name="Greenfield B.P."/>
            <person name="Bates H.J."/>
            <person name="Wilson F."/>
            <person name="Jackson A.C."/>
            <person name="Ott S."/>
            <person name="Harrison R.J."/>
            <person name="Clarkson J.P."/>
        </authorList>
    </citation>
    <scope>NUCLEOTIDE SEQUENCE [LARGE SCALE GENOMIC DNA]</scope>
    <source>
        <strain evidence="6 7">Fo_A28</strain>
    </source>
</reference>
<dbReference type="PANTHER" id="PTHR24185:SF1">
    <property type="entry name" value="CALCIUM-INDEPENDENT PHOSPHOLIPASE A2-GAMMA"/>
    <property type="match status" value="1"/>
</dbReference>